<dbReference type="RefSeq" id="WP_207008796.1">
    <property type="nucleotide sequence ID" value="NZ_CP022295.1"/>
</dbReference>
<keyword evidence="7" id="KW-1185">Reference proteome</keyword>
<evidence type="ECO:0000256" key="5">
    <source>
        <dbReference type="RuleBase" id="RU003707"/>
    </source>
</evidence>
<evidence type="ECO:0000256" key="3">
    <source>
        <dbReference type="ARBA" id="ARBA00023709"/>
    </source>
</evidence>
<dbReference type="Gene3D" id="3.90.226.10">
    <property type="entry name" value="2-enoyl-CoA Hydratase, Chain A, domain 1"/>
    <property type="match status" value="1"/>
</dbReference>
<evidence type="ECO:0000256" key="1">
    <source>
        <dbReference type="ARBA" id="ARBA00005254"/>
    </source>
</evidence>
<comment type="similarity">
    <text evidence="1 5">Belongs to the enoyl-CoA hydratase/isomerase family.</text>
</comment>
<dbReference type="PANTHER" id="PTHR11941:SF54">
    <property type="entry name" value="ENOYL-COA HYDRATASE, MITOCHONDRIAL"/>
    <property type="match status" value="1"/>
</dbReference>
<reference evidence="6 7" key="1">
    <citation type="submission" date="2017-06" db="EMBL/GenBank/DDBJ databases">
        <title>Complete Genome Sequence of the Soil Carbazole-Degrading Bacterium Nocardioides aromaticivorans IC177.</title>
        <authorList>
            <person name="Vejarano F."/>
            <person name="Suzuki-Minakuchi C."/>
            <person name="Ohtsubo Y."/>
            <person name="Tsuda M."/>
            <person name="Okada K."/>
            <person name="Nojiri H."/>
        </authorList>
    </citation>
    <scope>NUCLEOTIDE SEQUENCE [LARGE SCALE GENOMIC DNA]</scope>
    <source>
        <strain evidence="6 7">IC177</strain>
    </source>
</reference>
<comment type="catalytic activity">
    <reaction evidence="4">
        <text>a 4-saturated-(3S)-3-hydroxyacyl-CoA = a (3E)-enoyl-CoA + H2O</text>
        <dbReference type="Rhea" id="RHEA:20724"/>
        <dbReference type="ChEBI" id="CHEBI:15377"/>
        <dbReference type="ChEBI" id="CHEBI:58521"/>
        <dbReference type="ChEBI" id="CHEBI:137480"/>
        <dbReference type="EC" id="4.2.1.17"/>
    </reaction>
</comment>
<dbReference type="CDD" id="cd06558">
    <property type="entry name" value="crotonase-like"/>
    <property type="match status" value="1"/>
</dbReference>
<evidence type="ECO:0000313" key="7">
    <source>
        <dbReference type="Proteomes" id="UP000662818"/>
    </source>
</evidence>
<dbReference type="InterPro" id="IPR001753">
    <property type="entry name" value="Enoyl-CoA_hydra/iso"/>
</dbReference>
<dbReference type="PANTHER" id="PTHR11941">
    <property type="entry name" value="ENOYL-COA HYDRATASE-RELATED"/>
    <property type="match status" value="1"/>
</dbReference>
<gene>
    <name evidence="6" type="ORF">CFH99_04345</name>
</gene>
<dbReference type="InterPro" id="IPR029045">
    <property type="entry name" value="ClpP/crotonase-like_dom_sf"/>
</dbReference>
<dbReference type="EMBL" id="CP022295">
    <property type="protein sequence ID" value="QSR24845.1"/>
    <property type="molecule type" value="Genomic_DNA"/>
</dbReference>
<protein>
    <submittedName>
        <fullName evidence="6">Enoyl-CoA hydratase</fullName>
    </submittedName>
</protein>
<evidence type="ECO:0000256" key="2">
    <source>
        <dbReference type="ARBA" id="ARBA00023239"/>
    </source>
</evidence>
<name>A0ABX7PG34_9ACTN</name>
<comment type="catalytic activity">
    <reaction evidence="3">
        <text>a (3S)-3-hydroxyacyl-CoA = a (2E)-enoyl-CoA + H2O</text>
        <dbReference type="Rhea" id="RHEA:16105"/>
        <dbReference type="ChEBI" id="CHEBI:15377"/>
        <dbReference type="ChEBI" id="CHEBI:57318"/>
        <dbReference type="ChEBI" id="CHEBI:58856"/>
        <dbReference type="EC" id="4.2.1.17"/>
    </reaction>
</comment>
<evidence type="ECO:0000256" key="4">
    <source>
        <dbReference type="ARBA" id="ARBA00023717"/>
    </source>
</evidence>
<proteinExistence type="inferred from homology"/>
<dbReference type="PROSITE" id="PS00166">
    <property type="entry name" value="ENOYL_COA_HYDRATASE"/>
    <property type="match status" value="1"/>
</dbReference>
<organism evidence="6 7">
    <name type="scientific">Nocardioides aromaticivorans</name>
    <dbReference type="NCBI Taxonomy" id="200618"/>
    <lineage>
        <taxon>Bacteria</taxon>
        <taxon>Bacillati</taxon>
        <taxon>Actinomycetota</taxon>
        <taxon>Actinomycetes</taxon>
        <taxon>Propionibacteriales</taxon>
        <taxon>Nocardioidaceae</taxon>
        <taxon>Nocardioides</taxon>
    </lineage>
</organism>
<dbReference type="InterPro" id="IPR018376">
    <property type="entry name" value="Enoyl-CoA_hyd/isom_CS"/>
</dbReference>
<evidence type="ECO:0000313" key="6">
    <source>
        <dbReference type="EMBL" id="QSR24845.1"/>
    </source>
</evidence>
<dbReference type="Pfam" id="PF00378">
    <property type="entry name" value="ECH_1"/>
    <property type="match status" value="1"/>
</dbReference>
<dbReference type="SUPFAM" id="SSF52096">
    <property type="entry name" value="ClpP/crotonase"/>
    <property type="match status" value="1"/>
</dbReference>
<keyword evidence="2" id="KW-0456">Lyase</keyword>
<dbReference type="Proteomes" id="UP000662818">
    <property type="component" value="Chromosome"/>
</dbReference>
<dbReference type="InterPro" id="IPR014748">
    <property type="entry name" value="Enoyl-CoA_hydra_C"/>
</dbReference>
<sequence>MSTPAVLVDRVDDVLTITLNRPERRNALNPQLLDDFDAAFAAVDDEVRVVVLQGAGKAFSSGHDLSWNPEEELDDPTDEAALAAITERLHEITRRIRGCPVPVVARVHGYAVGGGAEIALSADLVVASDTATFRFTETAVGLVVTNGFTALLPRTAGPVVAKEIIMLGEPFGGVQAKAWGLVNRVVPDAGLDAEVARIVGILREKSPHALLLAKSLLDQAWEGSAEEVMRRETLASVRACLHPDVREAAAAFSEKRAPRFSPVAPAGAR</sequence>
<dbReference type="Gene3D" id="1.10.12.10">
    <property type="entry name" value="Lyase 2-enoyl-coa Hydratase, Chain A, domain 2"/>
    <property type="match status" value="1"/>
</dbReference>
<accession>A0ABX7PG34</accession>